<keyword evidence="2" id="KW-1185">Reference proteome</keyword>
<evidence type="ECO:0000313" key="1">
    <source>
        <dbReference type="EMBL" id="GBP72320.1"/>
    </source>
</evidence>
<sequence length="227" mass="25639">MAGVRVVLTSPLSRPRWIDADRDPLTAVRLTLHERIKGTRASERSWHEDCIGVAFSIAHMRSWMRNLEPERKAYGTDQRGSLTTFRHPNKPVPPPAYGAKVQGLRSAATLSLCGLRKTVKQCRNRDLFLRKRPAFGRSPVVKWKFHSIEPSADIVQFTYRSVGGTIAKNTALGQKVTGFDRGYATDAAFLKINSTHLHEIRPHSLSTNSVRRREFELTSALTCRFSK</sequence>
<dbReference type="Proteomes" id="UP000299102">
    <property type="component" value="Unassembled WGS sequence"/>
</dbReference>
<protein>
    <submittedName>
        <fullName evidence="1">Uncharacterized protein</fullName>
    </submittedName>
</protein>
<evidence type="ECO:0000313" key="2">
    <source>
        <dbReference type="Proteomes" id="UP000299102"/>
    </source>
</evidence>
<proteinExistence type="predicted"/>
<organism evidence="1 2">
    <name type="scientific">Eumeta variegata</name>
    <name type="common">Bagworm moth</name>
    <name type="synonym">Eumeta japonica</name>
    <dbReference type="NCBI Taxonomy" id="151549"/>
    <lineage>
        <taxon>Eukaryota</taxon>
        <taxon>Metazoa</taxon>
        <taxon>Ecdysozoa</taxon>
        <taxon>Arthropoda</taxon>
        <taxon>Hexapoda</taxon>
        <taxon>Insecta</taxon>
        <taxon>Pterygota</taxon>
        <taxon>Neoptera</taxon>
        <taxon>Endopterygota</taxon>
        <taxon>Lepidoptera</taxon>
        <taxon>Glossata</taxon>
        <taxon>Ditrysia</taxon>
        <taxon>Tineoidea</taxon>
        <taxon>Psychidae</taxon>
        <taxon>Oiketicinae</taxon>
        <taxon>Eumeta</taxon>
    </lineage>
</organism>
<reference evidence="1 2" key="1">
    <citation type="journal article" date="2019" name="Commun. Biol.">
        <title>The bagworm genome reveals a unique fibroin gene that provides high tensile strength.</title>
        <authorList>
            <person name="Kono N."/>
            <person name="Nakamura H."/>
            <person name="Ohtoshi R."/>
            <person name="Tomita M."/>
            <person name="Numata K."/>
            <person name="Arakawa K."/>
        </authorList>
    </citation>
    <scope>NUCLEOTIDE SEQUENCE [LARGE SCALE GENOMIC DNA]</scope>
</reference>
<accession>A0A4C1YBC2</accession>
<dbReference type="EMBL" id="BGZK01001141">
    <property type="protein sequence ID" value="GBP72320.1"/>
    <property type="molecule type" value="Genomic_DNA"/>
</dbReference>
<gene>
    <name evidence="1" type="ORF">EVAR_90416_1</name>
</gene>
<dbReference type="AlphaFoldDB" id="A0A4C1YBC2"/>
<comment type="caution">
    <text evidence="1">The sequence shown here is derived from an EMBL/GenBank/DDBJ whole genome shotgun (WGS) entry which is preliminary data.</text>
</comment>
<name>A0A4C1YBC2_EUMVA</name>